<dbReference type="Gene3D" id="3.40.190.10">
    <property type="entry name" value="Periplasmic binding protein-like II"/>
    <property type="match status" value="2"/>
</dbReference>
<gene>
    <name evidence="6" type="ORF">SAMN04487884_10882</name>
</gene>
<dbReference type="OrthoDB" id="9803714at2"/>
<dbReference type="SUPFAM" id="SSF53850">
    <property type="entry name" value="Periplasmic binding protein-like II"/>
    <property type="match status" value="1"/>
</dbReference>
<dbReference type="Proteomes" id="UP000182584">
    <property type="component" value="Unassembled WGS sequence"/>
</dbReference>
<dbReference type="Gene3D" id="1.10.10.10">
    <property type="entry name" value="Winged helix-like DNA-binding domain superfamily/Winged helix DNA-binding domain"/>
    <property type="match status" value="1"/>
</dbReference>
<comment type="similarity">
    <text evidence="1">Belongs to the LysR transcriptional regulatory family.</text>
</comment>
<dbReference type="Pfam" id="PF00126">
    <property type="entry name" value="HTH_1"/>
    <property type="match status" value="1"/>
</dbReference>
<dbReference type="PANTHER" id="PTHR30346">
    <property type="entry name" value="TRANSCRIPTIONAL DUAL REGULATOR HCAR-RELATED"/>
    <property type="match status" value="1"/>
</dbReference>
<evidence type="ECO:0000256" key="4">
    <source>
        <dbReference type="ARBA" id="ARBA00023163"/>
    </source>
</evidence>
<organism evidence="6 7">
    <name type="scientific">Butyrivibrio fibrisolvens</name>
    <dbReference type="NCBI Taxonomy" id="831"/>
    <lineage>
        <taxon>Bacteria</taxon>
        <taxon>Bacillati</taxon>
        <taxon>Bacillota</taxon>
        <taxon>Clostridia</taxon>
        <taxon>Lachnospirales</taxon>
        <taxon>Lachnospiraceae</taxon>
        <taxon>Butyrivibrio</taxon>
    </lineage>
</organism>
<dbReference type="AlphaFoldDB" id="A0A1H9QQ74"/>
<dbReference type="InterPro" id="IPR036388">
    <property type="entry name" value="WH-like_DNA-bd_sf"/>
</dbReference>
<evidence type="ECO:0000313" key="6">
    <source>
        <dbReference type="EMBL" id="SER62612.1"/>
    </source>
</evidence>
<evidence type="ECO:0000313" key="7">
    <source>
        <dbReference type="Proteomes" id="UP000182584"/>
    </source>
</evidence>
<dbReference type="EMBL" id="FOGJ01000008">
    <property type="protein sequence ID" value="SER62612.1"/>
    <property type="molecule type" value="Genomic_DNA"/>
</dbReference>
<proteinExistence type="inferred from homology"/>
<evidence type="ECO:0000256" key="3">
    <source>
        <dbReference type="ARBA" id="ARBA00023125"/>
    </source>
</evidence>
<reference evidence="6 7" key="1">
    <citation type="submission" date="2016-10" db="EMBL/GenBank/DDBJ databases">
        <authorList>
            <person name="de Groot N.N."/>
        </authorList>
    </citation>
    <scope>NUCLEOTIDE SEQUENCE [LARGE SCALE GENOMIC DNA]</scope>
    <source>
        <strain evidence="6 7">AR40</strain>
    </source>
</reference>
<protein>
    <submittedName>
        <fullName evidence="6">DNA-binding transcriptional regulator, LysR family</fullName>
    </submittedName>
</protein>
<sequence>MTLKQLQYAVTVAETMNITEASKKLFITQPSLTSAIHELEKEYGITLFTRSNKGIEITPDGDEFLGYARQVLDQTNLIDERYHGKAAGKQRFCVSSQHYSFAVEAFVSLLKEHGGDKYEFHMRETQTYDIIDDVAHLRSEIGILYLNKFNETVIKKTLRDNNLSFTPVFKAKPHVFIGKDNPLASKKKISLKDLAPLPRLSYEQGSHNSFYFSEEILSTMDCDKELVVCDRATLFNLLIGLNGYTICSGVINKELNGPNIIALPLAVDDYMEIGYILPDSIHPSFLTLRYIDILTNLTDTK</sequence>
<dbReference type="GO" id="GO:0003700">
    <property type="term" value="F:DNA-binding transcription factor activity"/>
    <property type="evidence" value="ECO:0007669"/>
    <property type="project" value="InterPro"/>
</dbReference>
<dbReference type="GO" id="GO:0003677">
    <property type="term" value="F:DNA binding"/>
    <property type="evidence" value="ECO:0007669"/>
    <property type="project" value="UniProtKB-KW"/>
</dbReference>
<dbReference type="Pfam" id="PF03466">
    <property type="entry name" value="LysR_substrate"/>
    <property type="match status" value="1"/>
</dbReference>
<keyword evidence="2" id="KW-0805">Transcription regulation</keyword>
<dbReference type="GO" id="GO:0032993">
    <property type="term" value="C:protein-DNA complex"/>
    <property type="evidence" value="ECO:0007669"/>
    <property type="project" value="TreeGrafter"/>
</dbReference>
<dbReference type="RefSeq" id="WP_074755483.1">
    <property type="nucleotide sequence ID" value="NZ_FOGJ01000008.1"/>
</dbReference>
<evidence type="ECO:0000256" key="1">
    <source>
        <dbReference type="ARBA" id="ARBA00009437"/>
    </source>
</evidence>
<evidence type="ECO:0000256" key="2">
    <source>
        <dbReference type="ARBA" id="ARBA00023015"/>
    </source>
</evidence>
<dbReference type="CDD" id="cd05466">
    <property type="entry name" value="PBP2_LTTR_substrate"/>
    <property type="match status" value="1"/>
</dbReference>
<accession>A0A1H9QQ74</accession>
<dbReference type="PROSITE" id="PS50931">
    <property type="entry name" value="HTH_LYSR"/>
    <property type="match status" value="1"/>
</dbReference>
<evidence type="ECO:0000259" key="5">
    <source>
        <dbReference type="PROSITE" id="PS50931"/>
    </source>
</evidence>
<keyword evidence="4" id="KW-0804">Transcription</keyword>
<dbReference type="InterPro" id="IPR005119">
    <property type="entry name" value="LysR_subst-bd"/>
</dbReference>
<keyword evidence="3 6" id="KW-0238">DNA-binding</keyword>
<dbReference type="PRINTS" id="PR00039">
    <property type="entry name" value="HTHLYSR"/>
</dbReference>
<dbReference type="SUPFAM" id="SSF46785">
    <property type="entry name" value="Winged helix' DNA-binding domain"/>
    <property type="match status" value="1"/>
</dbReference>
<dbReference type="InterPro" id="IPR000847">
    <property type="entry name" value="LysR_HTH_N"/>
</dbReference>
<dbReference type="PANTHER" id="PTHR30346:SF0">
    <property type="entry name" value="HCA OPERON TRANSCRIPTIONAL ACTIVATOR HCAR"/>
    <property type="match status" value="1"/>
</dbReference>
<dbReference type="FunFam" id="1.10.10.10:FF:000001">
    <property type="entry name" value="LysR family transcriptional regulator"/>
    <property type="match status" value="1"/>
</dbReference>
<dbReference type="InterPro" id="IPR036390">
    <property type="entry name" value="WH_DNA-bd_sf"/>
</dbReference>
<feature type="domain" description="HTH lysR-type" evidence="5">
    <location>
        <begin position="1"/>
        <end position="58"/>
    </location>
</feature>
<name>A0A1H9QQ74_BUTFI</name>